<sequence length="179" mass="21583">MSDRHQWIIRSVSKVFDSKNHAHCYRHIKENFNSFLTKLNTEEMKWKENDLQMLDFIAYARLDCDYEVAMDTLRTFNHDLVKWIEENNPQHWAISKFKKIRWDKMKTIQRMGFDVFDYVDDWYKYNLQDKIYSGSMCTLVTHGMPMIHENGTVRDVLGHIYPFLNPSTTKRPHGRPKKC</sequence>
<dbReference type="AlphaFoldDB" id="A0A438EVT5"/>
<name>A0A438EVT5_VITVI</name>
<gene>
    <name evidence="1" type="ORF">CK203_066823</name>
</gene>
<dbReference type="EMBL" id="QGNW01001179">
    <property type="protein sequence ID" value="RVW51796.1"/>
    <property type="molecule type" value="Genomic_DNA"/>
</dbReference>
<evidence type="ECO:0000313" key="2">
    <source>
        <dbReference type="Proteomes" id="UP000288805"/>
    </source>
</evidence>
<reference evidence="1 2" key="1">
    <citation type="journal article" date="2018" name="PLoS Genet.">
        <title>Population sequencing reveals clonal diversity and ancestral inbreeding in the grapevine cultivar Chardonnay.</title>
        <authorList>
            <person name="Roach M.J."/>
            <person name="Johnson D.L."/>
            <person name="Bohlmann J."/>
            <person name="van Vuuren H.J."/>
            <person name="Jones S.J."/>
            <person name="Pretorius I.S."/>
            <person name="Schmidt S.A."/>
            <person name="Borneman A.R."/>
        </authorList>
    </citation>
    <scope>NUCLEOTIDE SEQUENCE [LARGE SCALE GENOMIC DNA]</scope>
    <source>
        <strain evidence="2">cv. Chardonnay</strain>
        <tissue evidence="1">Leaf</tissue>
    </source>
</reference>
<dbReference type="Proteomes" id="UP000288805">
    <property type="component" value="Unassembled WGS sequence"/>
</dbReference>
<evidence type="ECO:0008006" key="3">
    <source>
        <dbReference type="Google" id="ProtNLM"/>
    </source>
</evidence>
<evidence type="ECO:0000313" key="1">
    <source>
        <dbReference type="EMBL" id="RVW51796.1"/>
    </source>
</evidence>
<protein>
    <recommendedName>
        <fullName evidence="3">Protein FAR1-RELATED SEQUENCE</fullName>
    </recommendedName>
</protein>
<organism evidence="1 2">
    <name type="scientific">Vitis vinifera</name>
    <name type="common">Grape</name>
    <dbReference type="NCBI Taxonomy" id="29760"/>
    <lineage>
        <taxon>Eukaryota</taxon>
        <taxon>Viridiplantae</taxon>
        <taxon>Streptophyta</taxon>
        <taxon>Embryophyta</taxon>
        <taxon>Tracheophyta</taxon>
        <taxon>Spermatophyta</taxon>
        <taxon>Magnoliopsida</taxon>
        <taxon>eudicotyledons</taxon>
        <taxon>Gunneridae</taxon>
        <taxon>Pentapetalae</taxon>
        <taxon>rosids</taxon>
        <taxon>Vitales</taxon>
        <taxon>Vitaceae</taxon>
        <taxon>Viteae</taxon>
        <taxon>Vitis</taxon>
    </lineage>
</organism>
<accession>A0A438EVT5</accession>
<proteinExistence type="predicted"/>
<comment type="caution">
    <text evidence="1">The sequence shown here is derived from an EMBL/GenBank/DDBJ whole genome shotgun (WGS) entry which is preliminary data.</text>
</comment>